<evidence type="ECO:0000313" key="2">
    <source>
        <dbReference type="EMBL" id="KAF0295758.1"/>
    </source>
</evidence>
<dbReference type="InterPro" id="IPR012337">
    <property type="entry name" value="RNaseH-like_sf"/>
</dbReference>
<evidence type="ECO:0000313" key="3">
    <source>
        <dbReference type="Proteomes" id="UP000440578"/>
    </source>
</evidence>
<accession>A0A6A4W123</accession>
<feature type="domain" description="Endonuclease/exonuclease/phosphatase" evidence="1">
    <location>
        <begin position="719"/>
        <end position="919"/>
    </location>
</feature>
<dbReference type="InterPro" id="IPR036691">
    <property type="entry name" value="Endo/exonu/phosph_ase_sf"/>
</dbReference>
<dbReference type="InterPro" id="IPR005135">
    <property type="entry name" value="Endo/exonuclease/phosphatase"/>
</dbReference>
<dbReference type="EMBL" id="VIIS01001600">
    <property type="protein sequence ID" value="KAF0295758.1"/>
    <property type="molecule type" value="Genomic_DNA"/>
</dbReference>
<dbReference type="SUPFAM" id="SSF56219">
    <property type="entry name" value="DNase I-like"/>
    <property type="match status" value="1"/>
</dbReference>
<dbReference type="PANTHER" id="PTHR46289:SF14">
    <property type="entry name" value="DUF4371 DOMAIN-CONTAINING PROTEIN"/>
    <property type="match status" value="1"/>
</dbReference>
<gene>
    <name evidence="2" type="primary">THAP12_0</name>
    <name evidence="2" type="ORF">FJT64_006738</name>
</gene>
<organism evidence="2 3">
    <name type="scientific">Amphibalanus amphitrite</name>
    <name type="common">Striped barnacle</name>
    <name type="synonym">Balanus amphitrite</name>
    <dbReference type="NCBI Taxonomy" id="1232801"/>
    <lineage>
        <taxon>Eukaryota</taxon>
        <taxon>Metazoa</taxon>
        <taxon>Ecdysozoa</taxon>
        <taxon>Arthropoda</taxon>
        <taxon>Crustacea</taxon>
        <taxon>Multicrustacea</taxon>
        <taxon>Cirripedia</taxon>
        <taxon>Thoracica</taxon>
        <taxon>Thoracicalcarea</taxon>
        <taxon>Balanomorpha</taxon>
        <taxon>Balanoidea</taxon>
        <taxon>Balanidae</taxon>
        <taxon>Amphibalaninae</taxon>
        <taxon>Amphibalanus</taxon>
    </lineage>
</organism>
<comment type="caution">
    <text evidence="2">The sequence shown here is derived from an EMBL/GenBank/DDBJ whole genome shotgun (WGS) entry which is preliminary data.</text>
</comment>
<dbReference type="PANTHER" id="PTHR46289">
    <property type="entry name" value="52 KDA REPRESSOR OF THE INHIBITOR OF THE PROTEIN KINASE-LIKE PROTEIN-RELATED"/>
    <property type="match status" value="1"/>
</dbReference>
<proteinExistence type="predicted"/>
<dbReference type="InterPro" id="IPR052958">
    <property type="entry name" value="IFN-induced_PKR_regulator"/>
</dbReference>
<dbReference type="GO" id="GO:0003824">
    <property type="term" value="F:catalytic activity"/>
    <property type="evidence" value="ECO:0007669"/>
    <property type="project" value="InterPro"/>
</dbReference>
<sequence>MRAGKLRILRANDSHLSTFPWLAISQHADNWGAWCAPCALFATSEAGGRAGAANQRLGNLVVRPLRNFSDLTGSDGALNRHSRHDYHRSALAAAADFLRTSENQDLSVSQVLASANRREVERTRAALASVVDTIKFAALQNIPLRGHRDDGRIDPTGQYPDNNDGNFRMLLRFRLQSGDKALEEHLKSASSAALYTSKTVQNELLSDLLRLLQDAVSAKVRASPLWALIVDETTDRARREQLVVAVRYLDKKEGKHAICEDPIAMVDVFEELNAANDEKEVKLSGENLAKVILNALDRLRLDKKHLIAQCYDGASAMSSLKVGVAAHVQKVAPVAHYVHCAMHGLNLAASRMGSVRAVKNAQGTMETVVVFVTDSAKRAVVLKQAQKRTGQSQQRLIKLCETRFVERYTSVNRFCEQFAAIVDALRLMSDWTDAVTSAKADMLLKAMAASDFLVAIAVMKSLSSLLRPVSARLQKQGADLVEALDLARATISALSDLRCDSAFESVFAEAQKMAGELDTTIEKPRISAHRSTFRANAGEDLDVAGHYRVNLFLPAIDAVQQDLDDRFGSDRPLGGTAGQAGVKAQRQAYRREVFSLSGILPRQVTKQKWEDVRPGWLRYRYELCDVVLRKLIPKTGTKDMIELERAKEQLTPMRSWLRVCSGTTTEYSTDMVLLERFRGMRDGLQAIAKSFKRVVENFEQARQRRKNDPNNYKTPVGHLNVRSLTRHLDDVNLLLLRENLDVLCLSETWLTAAIDDRTLVFPGYAIKRKDRSGRGGGGVAVIHRIGLSAEPLTVPSAGSPLETLWIQLTGRRQTIVGAIYRPPSGPVEPVIDDMRDQFAYVISRRTPVYILGDTNFDALQATKPGVKEYSRLLADLSLHQLITTPTRPGPTPSLIDHLITNRPDLTFDPRVIASNISDHDLIAASVAGLKCRQQPRTITVRSTRHLDQDALRLDLLLADWDGVYRADTTTAKWDAWRSVWSPLIDHHMPVRQIRIKHQSQPWLNDENVRAAMDVRDSARLDRDRTPCEETEREFRASRNAVKTAQHRACAEFFLSSYRRSRSTTWRDIRRFLVCSDKPQPSLHSRENLQSGWLNRLNLHFAGVGSAVAEGLAASDTGAPLRPRPPRVVAGAFSPRPATLPELSTALQRMSSSRASGDDGITIAMLRMTFPAAEVVSQLTAHSC</sequence>
<reference evidence="2 3" key="1">
    <citation type="submission" date="2019-07" db="EMBL/GenBank/DDBJ databases">
        <title>Draft genome assembly of a fouling barnacle, Amphibalanus amphitrite (Darwin, 1854): The first reference genome for Thecostraca.</title>
        <authorList>
            <person name="Kim W."/>
        </authorList>
    </citation>
    <scope>NUCLEOTIDE SEQUENCE [LARGE SCALE GENOMIC DNA]</scope>
    <source>
        <strain evidence="2">SNU_AA5</strain>
        <tissue evidence="2">Soma without cirri and trophi</tissue>
    </source>
</reference>
<dbReference type="Pfam" id="PF03372">
    <property type="entry name" value="Exo_endo_phos"/>
    <property type="match status" value="1"/>
</dbReference>
<name>A0A6A4W123_AMPAM</name>
<dbReference type="Proteomes" id="UP000440578">
    <property type="component" value="Unassembled WGS sequence"/>
</dbReference>
<dbReference type="SUPFAM" id="SSF53098">
    <property type="entry name" value="Ribonuclease H-like"/>
    <property type="match status" value="1"/>
</dbReference>
<keyword evidence="3" id="KW-1185">Reference proteome</keyword>
<dbReference type="Gene3D" id="3.60.10.10">
    <property type="entry name" value="Endonuclease/exonuclease/phosphatase"/>
    <property type="match status" value="1"/>
</dbReference>
<evidence type="ECO:0000259" key="1">
    <source>
        <dbReference type="Pfam" id="PF03372"/>
    </source>
</evidence>
<dbReference type="AlphaFoldDB" id="A0A6A4W123"/>
<protein>
    <submittedName>
        <fullName evidence="2">Repressor of the inhibitor of the protein kinase</fullName>
    </submittedName>
</protein>
<dbReference type="OrthoDB" id="6585121at2759"/>